<dbReference type="Gene3D" id="3.40.50.2000">
    <property type="entry name" value="Glycogen Phosphorylase B"/>
    <property type="match status" value="1"/>
</dbReference>
<accession>A0A382YS54</accession>
<dbReference type="AlphaFoldDB" id="A0A382YS54"/>
<evidence type="ECO:0008006" key="4">
    <source>
        <dbReference type="Google" id="ProtNLM"/>
    </source>
</evidence>
<dbReference type="PANTHER" id="PTHR30160">
    <property type="entry name" value="TETRAACYLDISACCHARIDE 4'-KINASE-RELATED"/>
    <property type="match status" value="1"/>
</dbReference>
<dbReference type="GO" id="GO:0008713">
    <property type="term" value="F:ADP-heptose-lipopolysaccharide heptosyltransferase activity"/>
    <property type="evidence" value="ECO:0007669"/>
    <property type="project" value="TreeGrafter"/>
</dbReference>
<name>A0A382YS54_9ZZZZ</name>
<protein>
    <recommendedName>
        <fullName evidence="4">Lipopolysaccharide heptosyltransferase I</fullName>
    </recommendedName>
</protein>
<keyword evidence="2" id="KW-0808">Transferase</keyword>
<organism evidence="3">
    <name type="scientific">marine metagenome</name>
    <dbReference type="NCBI Taxonomy" id="408172"/>
    <lineage>
        <taxon>unclassified sequences</taxon>
        <taxon>metagenomes</taxon>
        <taxon>ecological metagenomes</taxon>
    </lineage>
</organism>
<evidence type="ECO:0000313" key="3">
    <source>
        <dbReference type="EMBL" id="SVD85911.1"/>
    </source>
</evidence>
<sequence>MKIAIVKLSSLGDIVHSMVVLQFIKKHYPESVIDWVVEKRFKGILENNPHINQIHTVNLNKVKRDKSLKLLFTEVSKVRKFGQYDVVIDLQGLIKSAIITKFISSRKIVGFDKNSIRERLSSYFYDQKVAIGYDKNTIERYVKLISEALRIKITKDDITNKELYLFSK</sequence>
<reference evidence="3" key="1">
    <citation type="submission" date="2018-05" db="EMBL/GenBank/DDBJ databases">
        <authorList>
            <person name="Lanie J.A."/>
            <person name="Ng W.-L."/>
            <person name="Kazmierczak K.M."/>
            <person name="Andrzejewski T.M."/>
            <person name="Davidsen T.M."/>
            <person name="Wayne K.J."/>
            <person name="Tettelin H."/>
            <person name="Glass J.I."/>
            <person name="Rusch D."/>
            <person name="Podicherti R."/>
            <person name="Tsui H.-C.T."/>
            <person name="Winkler M.E."/>
        </authorList>
    </citation>
    <scope>NUCLEOTIDE SEQUENCE</scope>
</reference>
<dbReference type="Pfam" id="PF01075">
    <property type="entry name" value="Glyco_transf_9"/>
    <property type="match status" value="1"/>
</dbReference>
<gene>
    <name evidence="3" type="ORF">METZ01_LOCUS438765</name>
</gene>
<dbReference type="PANTHER" id="PTHR30160:SF19">
    <property type="entry name" value="LIPOPOLYSACCHARIDE HEPTOSYLTRANSFERASE 1"/>
    <property type="match status" value="1"/>
</dbReference>
<dbReference type="InterPro" id="IPR002201">
    <property type="entry name" value="Glyco_trans_9"/>
</dbReference>
<evidence type="ECO:0000256" key="2">
    <source>
        <dbReference type="ARBA" id="ARBA00022679"/>
    </source>
</evidence>
<dbReference type="GO" id="GO:0009244">
    <property type="term" value="P:lipopolysaccharide core region biosynthetic process"/>
    <property type="evidence" value="ECO:0007669"/>
    <property type="project" value="TreeGrafter"/>
</dbReference>
<dbReference type="GO" id="GO:0005829">
    <property type="term" value="C:cytosol"/>
    <property type="evidence" value="ECO:0007669"/>
    <property type="project" value="TreeGrafter"/>
</dbReference>
<dbReference type="SUPFAM" id="SSF53756">
    <property type="entry name" value="UDP-Glycosyltransferase/glycogen phosphorylase"/>
    <property type="match status" value="1"/>
</dbReference>
<evidence type="ECO:0000256" key="1">
    <source>
        <dbReference type="ARBA" id="ARBA00022676"/>
    </source>
</evidence>
<dbReference type="EMBL" id="UINC01177991">
    <property type="protein sequence ID" value="SVD85911.1"/>
    <property type="molecule type" value="Genomic_DNA"/>
</dbReference>
<dbReference type="InterPro" id="IPR051199">
    <property type="entry name" value="LPS_LOS_Heptosyltrfase"/>
</dbReference>
<feature type="non-terminal residue" evidence="3">
    <location>
        <position position="168"/>
    </location>
</feature>
<dbReference type="CDD" id="cd03789">
    <property type="entry name" value="GT9_LPS_heptosyltransferase"/>
    <property type="match status" value="1"/>
</dbReference>
<proteinExistence type="predicted"/>
<keyword evidence="1" id="KW-0328">Glycosyltransferase</keyword>